<dbReference type="InterPro" id="IPR017441">
    <property type="entry name" value="Protein_kinase_ATP_BS"/>
</dbReference>
<keyword evidence="2" id="KW-0140">cGMP</keyword>
<dbReference type="Pfam" id="PF00027">
    <property type="entry name" value="cNMP_binding"/>
    <property type="match status" value="2"/>
</dbReference>
<dbReference type="PANTHER" id="PTHR24355">
    <property type="entry name" value="G PROTEIN-COUPLED RECEPTOR KINASE/RIBOSOMAL PROTEIN S6 KINASE"/>
    <property type="match status" value="1"/>
</dbReference>
<evidence type="ECO:0000256" key="1">
    <source>
        <dbReference type="ARBA" id="ARBA00022527"/>
    </source>
</evidence>
<dbReference type="SUPFAM" id="SSF51206">
    <property type="entry name" value="cAMP-binding domain-like"/>
    <property type="match status" value="2"/>
</dbReference>
<dbReference type="Gene3D" id="2.30.29.30">
    <property type="entry name" value="Pleckstrin-homology domain (PH domain)/Phosphotyrosine-binding domain (PTB)"/>
    <property type="match status" value="1"/>
</dbReference>
<dbReference type="CDD" id="cd00038">
    <property type="entry name" value="CAP_ED"/>
    <property type="match status" value="2"/>
</dbReference>
<dbReference type="InterPro" id="IPR036305">
    <property type="entry name" value="RGS_sf"/>
</dbReference>
<dbReference type="SMART" id="SM00220">
    <property type="entry name" value="S_TKc"/>
    <property type="match status" value="1"/>
</dbReference>
<feature type="binding site" evidence="8">
    <location>
        <position position="715"/>
    </location>
    <ligand>
        <name>ATP</name>
        <dbReference type="ChEBI" id="CHEBI:30616"/>
    </ligand>
</feature>
<sequence length="1026" mass="115381">MGCAPSTANPNLLKQVTPQERPTLASDEAEYAELREKVFAHAGAGRELKLGDVLIEEGKIASSFFFIRSGTVALEKRMSDGSRKEIGKRSKGNIVGEMSFLIGEAPGVSVVAKSAVSVWEVQHDQMISTLQSNPKDLGLLLKMMATYLGDRIHELSAQLRTEVSTENQVSAKKLALGDSTPVSSVIKYRALFGIGADENLLLRTTCSMRKEMNAVKDQNLAFGEMFIFEQHLCFDWKVFGFHRQLAVPFTDVLAVLVTRTKQVEVQCKGMSYELNFVERQEEILGIMEQCRREVRAKELTSQRQASLSAPLQGAERDWMEGDETDLLRELMDDNSMMSVTGGSSRHRRSMSLAQSSGPKDAGSARLDMTLTEGDWDIFLSGAKLRRYNRDETVISEGQPTSALYQVMQGRVRVELAIPKQAQSVVVAHRGMGEMFGEISLLKHGLATASIIADEENTIMYVLEGSFLDSLFRTEPGLPSRFYCFLATSQAGRLRELSSAAVSATKPEVHASNYTRLSIEQVMANAAWRRIFRKFLNKTVKDELAKGSPDVSTLVEARALELLAEIANVQAAPETTLLLKLAAKTYDAFLATDGEIVDGIAVSVKAGQTPLSFVTVDMRSAVKAAISELRSGKTSDRDGRHMYELVAAACLEHLKTRAFERFLQSEHYGYVLEMRAKESRIPGLADFRLVRVLGQGGFGQVLEVVKRDCGKRYAMKVMHKEMMRRSLGSSWQRKIGLERDLLASLDHPFLVNLKYAFQNTEFLVLVMDLVRSSDLSEFVLSKRRLTRAQVKWVIMEVMVVMRYLHSKGVLYRDLKPENLLIDADGHIRLIDMGLAARISDRNPLRKSRVGTDIYMAPEVRFVKERKEGYGVLCDWYTIGVLAYELSSGSTPYVINDDLDPPYREYAFGDERMEDFVRRLCTKDYRQRLGAGPRGIAEIFEHPFWEGLDWDLVEKRSMPSPMLSLDRMKLGRKKNEKESQAQQTASDLAEADREEYDREFHLKSWDFVSPSALVEEYLENINHCVSTI</sequence>
<evidence type="ECO:0000256" key="2">
    <source>
        <dbReference type="ARBA" id="ARBA00022535"/>
    </source>
</evidence>
<dbReference type="PANTHER" id="PTHR24355:SF18">
    <property type="entry name" value="G PROTEIN-COUPLED RECEPTOR KINASE"/>
    <property type="match status" value="1"/>
</dbReference>
<keyword evidence="1" id="KW-0723">Serine/threonine-protein kinase</keyword>
<dbReference type="Gene3D" id="3.30.200.20">
    <property type="entry name" value="Phosphorylase Kinase, domain 1"/>
    <property type="match status" value="1"/>
</dbReference>
<evidence type="ECO:0000256" key="4">
    <source>
        <dbReference type="ARBA" id="ARBA00022741"/>
    </source>
</evidence>
<dbReference type="PROSITE" id="PS50042">
    <property type="entry name" value="CNMP_BINDING_3"/>
    <property type="match status" value="2"/>
</dbReference>
<keyword evidence="14" id="KW-1185">Reference proteome</keyword>
<dbReference type="CDD" id="cd05123">
    <property type="entry name" value="STKc_AGC"/>
    <property type="match status" value="1"/>
</dbReference>
<reference evidence="13" key="1">
    <citation type="submission" date="2021-05" db="EMBL/GenBank/DDBJ databases">
        <title>The genome of the haptophyte Pavlova lutheri (Diacronema luteri, Pavlovales) - a model for lipid biosynthesis in eukaryotic algae.</title>
        <authorList>
            <person name="Hulatt C.J."/>
            <person name="Posewitz M.C."/>
        </authorList>
    </citation>
    <scope>NUCLEOTIDE SEQUENCE</scope>
    <source>
        <strain evidence="13">NIVA-4/92</strain>
    </source>
</reference>
<comment type="caution">
    <text evidence="13">The sequence shown here is derived from an EMBL/GenBank/DDBJ whole genome shotgun (WGS) entry which is preliminary data.</text>
</comment>
<dbReference type="InterPro" id="IPR045270">
    <property type="entry name" value="STKc_AGC"/>
</dbReference>
<dbReference type="InterPro" id="IPR016137">
    <property type="entry name" value="RGS"/>
</dbReference>
<evidence type="ECO:0008006" key="15">
    <source>
        <dbReference type="Google" id="ProtNLM"/>
    </source>
</evidence>
<dbReference type="GO" id="GO:0005524">
    <property type="term" value="F:ATP binding"/>
    <property type="evidence" value="ECO:0007669"/>
    <property type="project" value="UniProtKB-UniRule"/>
</dbReference>
<keyword evidence="3" id="KW-0808">Transferase</keyword>
<dbReference type="SUPFAM" id="SSF48097">
    <property type="entry name" value="Regulator of G-protein signaling, RGS"/>
    <property type="match status" value="1"/>
</dbReference>
<feature type="domain" description="RGS" evidence="12">
    <location>
        <begin position="517"/>
        <end position="671"/>
    </location>
</feature>
<evidence type="ECO:0000256" key="7">
    <source>
        <dbReference type="ARBA" id="ARBA00022992"/>
    </source>
</evidence>
<dbReference type="InterPro" id="IPR044926">
    <property type="entry name" value="RGS_subdomain_2"/>
</dbReference>
<dbReference type="Gene3D" id="2.60.120.10">
    <property type="entry name" value="Jelly Rolls"/>
    <property type="match status" value="2"/>
</dbReference>
<dbReference type="InterPro" id="IPR011993">
    <property type="entry name" value="PH-like_dom_sf"/>
</dbReference>
<evidence type="ECO:0000313" key="14">
    <source>
        <dbReference type="Proteomes" id="UP000751190"/>
    </source>
</evidence>
<dbReference type="PROSITE" id="PS00107">
    <property type="entry name" value="PROTEIN_KINASE_ATP"/>
    <property type="match status" value="1"/>
</dbReference>
<dbReference type="Proteomes" id="UP000751190">
    <property type="component" value="Unassembled WGS sequence"/>
</dbReference>
<dbReference type="GO" id="GO:0004674">
    <property type="term" value="F:protein serine/threonine kinase activity"/>
    <property type="evidence" value="ECO:0007669"/>
    <property type="project" value="UniProtKB-KW"/>
</dbReference>
<evidence type="ECO:0000259" key="11">
    <source>
        <dbReference type="PROSITE" id="PS50042"/>
    </source>
</evidence>
<evidence type="ECO:0000256" key="3">
    <source>
        <dbReference type="ARBA" id="ARBA00022679"/>
    </source>
</evidence>
<dbReference type="Gene3D" id="1.10.167.10">
    <property type="entry name" value="Regulator of G-protein Signalling 4, domain 2"/>
    <property type="match status" value="1"/>
</dbReference>
<keyword evidence="7" id="KW-0142">cGMP-binding</keyword>
<evidence type="ECO:0000259" key="10">
    <source>
        <dbReference type="PROSITE" id="PS50011"/>
    </source>
</evidence>
<dbReference type="InterPro" id="IPR000595">
    <property type="entry name" value="cNMP-bd_dom"/>
</dbReference>
<protein>
    <recommendedName>
        <fullName evidence="15">cGMP-dependent protein kinase</fullName>
    </recommendedName>
</protein>
<feature type="domain" description="Cyclic nucleotide-binding" evidence="11">
    <location>
        <begin position="366"/>
        <end position="466"/>
    </location>
</feature>
<dbReference type="Pfam" id="PF00069">
    <property type="entry name" value="Pkinase"/>
    <property type="match status" value="1"/>
</dbReference>
<proteinExistence type="predicted"/>
<name>A0A8J5Y1E8_DIALT</name>
<dbReference type="SMART" id="SM00100">
    <property type="entry name" value="cNMP"/>
    <property type="match status" value="2"/>
</dbReference>
<keyword evidence="4 8" id="KW-0547">Nucleotide-binding</keyword>
<evidence type="ECO:0000256" key="5">
    <source>
        <dbReference type="ARBA" id="ARBA00022777"/>
    </source>
</evidence>
<dbReference type="InterPro" id="IPR018490">
    <property type="entry name" value="cNMP-bd_dom_sf"/>
</dbReference>
<evidence type="ECO:0000256" key="9">
    <source>
        <dbReference type="SAM" id="MobiDB-lite"/>
    </source>
</evidence>
<feature type="region of interest" description="Disordered" evidence="9">
    <location>
        <begin position="337"/>
        <end position="364"/>
    </location>
</feature>
<dbReference type="PROSITE" id="PS50132">
    <property type="entry name" value="RGS"/>
    <property type="match status" value="1"/>
</dbReference>
<feature type="domain" description="Cyclic nucleotide-binding" evidence="11">
    <location>
        <begin position="51"/>
        <end position="130"/>
    </location>
</feature>
<feature type="region of interest" description="Disordered" evidence="9">
    <location>
        <begin position="969"/>
        <end position="988"/>
    </location>
</feature>
<dbReference type="InterPro" id="IPR014710">
    <property type="entry name" value="RmlC-like_jellyroll"/>
</dbReference>
<organism evidence="13 14">
    <name type="scientific">Diacronema lutheri</name>
    <name type="common">Unicellular marine alga</name>
    <name type="synonym">Monochrysis lutheri</name>
    <dbReference type="NCBI Taxonomy" id="2081491"/>
    <lineage>
        <taxon>Eukaryota</taxon>
        <taxon>Haptista</taxon>
        <taxon>Haptophyta</taxon>
        <taxon>Pavlovophyceae</taxon>
        <taxon>Pavlovales</taxon>
        <taxon>Pavlovaceae</taxon>
        <taxon>Diacronema</taxon>
    </lineage>
</organism>
<evidence type="ECO:0000259" key="12">
    <source>
        <dbReference type="PROSITE" id="PS50132"/>
    </source>
</evidence>
<dbReference type="Gene3D" id="1.10.510.10">
    <property type="entry name" value="Transferase(Phosphotransferase) domain 1"/>
    <property type="match status" value="1"/>
</dbReference>
<gene>
    <name evidence="13" type="ORF">KFE25_006025</name>
</gene>
<keyword evidence="5" id="KW-0418">Kinase</keyword>
<dbReference type="OrthoDB" id="354826at2759"/>
<dbReference type="EMBL" id="JAGTXO010000002">
    <property type="protein sequence ID" value="KAG8469570.1"/>
    <property type="molecule type" value="Genomic_DNA"/>
</dbReference>
<keyword evidence="6 8" id="KW-0067">ATP-binding</keyword>
<dbReference type="AlphaFoldDB" id="A0A8J5Y1E8"/>
<feature type="domain" description="Protein kinase" evidence="10">
    <location>
        <begin position="686"/>
        <end position="943"/>
    </location>
</feature>
<dbReference type="InterPro" id="IPR011009">
    <property type="entry name" value="Kinase-like_dom_sf"/>
</dbReference>
<accession>A0A8J5Y1E8</accession>
<dbReference type="PROSITE" id="PS50011">
    <property type="entry name" value="PROTEIN_KINASE_DOM"/>
    <property type="match status" value="1"/>
</dbReference>
<dbReference type="PROSITE" id="PS00108">
    <property type="entry name" value="PROTEIN_KINASE_ST"/>
    <property type="match status" value="1"/>
</dbReference>
<dbReference type="InterPro" id="IPR000719">
    <property type="entry name" value="Prot_kinase_dom"/>
</dbReference>
<dbReference type="SUPFAM" id="SSF56112">
    <property type="entry name" value="Protein kinase-like (PK-like)"/>
    <property type="match status" value="1"/>
</dbReference>
<evidence type="ECO:0000256" key="8">
    <source>
        <dbReference type="PROSITE-ProRule" id="PRU10141"/>
    </source>
</evidence>
<dbReference type="GO" id="GO:0030553">
    <property type="term" value="F:cGMP binding"/>
    <property type="evidence" value="ECO:0007669"/>
    <property type="project" value="UniProtKB-KW"/>
</dbReference>
<evidence type="ECO:0000256" key="6">
    <source>
        <dbReference type="ARBA" id="ARBA00022840"/>
    </source>
</evidence>
<dbReference type="InterPro" id="IPR008271">
    <property type="entry name" value="Ser/Thr_kinase_AS"/>
</dbReference>
<evidence type="ECO:0000313" key="13">
    <source>
        <dbReference type="EMBL" id="KAG8469570.1"/>
    </source>
</evidence>